<evidence type="ECO:0000313" key="2">
    <source>
        <dbReference type="EMBL" id="RJF73229.1"/>
    </source>
</evidence>
<dbReference type="EMBL" id="QYUJ01000014">
    <property type="protein sequence ID" value="RJF73229.1"/>
    <property type="molecule type" value="Genomic_DNA"/>
</dbReference>
<evidence type="ECO:0000313" key="3">
    <source>
        <dbReference type="Proteomes" id="UP000286287"/>
    </source>
</evidence>
<reference evidence="2 3" key="1">
    <citation type="submission" date="2018-09" db="EMBL/GenBank/DDBJ databases">
        <authorList>
            <person name="Zhu H."/>
        </authorList>
    </citation>
    <scope>NUCLEOTIDE SEQUENCE [LARGE SCALE GENOMIC DNA]</scope>
    <source>
        <strain evidence="2 3">K2S05-167</strain>
    </source>
</reference>
<feature type="chain" id="PRO_5019064922" description="Transporter" evidence="1">
    <location>
        <begin position="22"/>
        <end position="327"/>
    </location>
</feature>
<protein>
    <recommendedName>
        <fullName evidence="4">Transporter</fullName>
    </recommendedName>
</protein>
<organism evidence="2 3">
    <name type="scientific">Deinococcus cavernae</name>
    <dbReference type="NCBI Taxonomy" id="2320857"/>
    <lineage>
        <taxon>Bacteria</taxon>
        <taxon>Thermotogati</taxon>
        <taxon>Deinococcota</taxon>
        <taxon>Deinococci</taxon>
        <taxon>Deinococcales</taxon>
        <taxon>Deinococcaceae</taxon>
        <taxon>Deinococcus</taxon>
    </lineage>
</organism>
<name>A0A418VB01_9DEIO</name>
<dbReference type="AlphaFoldDB" id="A0A418VB01"/>
<gene>
    <name evidence="2" type="ORF">D3875_18395</name>
</gene>
<keyword evidence="3" id="KW-1185">Reference proteome</keyword>
<dbReference type="OrthoDB" id="69247at2"/>
<evidence type="ECO:0008006" key="4">
    <source>
        <dbReference type="Google" id="ProtNLM"/>
    </source>
</evidence>
<comment type="caution">
    <text evidence="2">The sequence shown here is derived from an EMBL/GenBank/DDBJ whole genome shotgun (WGS) entry which is preliminary data.</text>
</comment>
<keyword evidence="1" id="KW-0732">Signal</keyword>
<dbReference type="Proteomes" id="UP000286287">
    <property type="component" value="Unassembled WGS sequence"/>
</dbReference>
<accession>A0A418VB01</accession>
<proteinExistence type="predicted"/>
<feature type="signal peptide" evidence="1">
    <location>
        <begin position="1"/>
        <end position="21"/>
    </location>
</feature>
<sequence>MHRTLLTILCFSLGVSLGASGVGGATNVDFGVTYPLTARVGVSDWPALGGTVAAGVSTRGVDVSYARGLSLPPLGALNTSVQAQVAWAGGFRVASATSGALGPLALSLSGTYFTTSAATFDPLAGWTLAPTDLRANGWNADLGVRYRVNRQLVALLGTELGGPWNVYGGAEQRRDLTRTLPRAEGDDPDAPLETETTGTLSYRLGARVGTDVLGATAGVTYTTPEGRAFALDAQVGPERGGHSGLGLVASVSFADVLGENSRLRTYAAYEPWRWNTNPLRAGVEITKPVGPGTLKLDLRGGLSRAGETGFGAAASYSFPLGQSEQEP</sequence>
<evidence type="ECO:0000256" key="1">
    <source>
        <dbReference type="SAM" id="SignalP"/>
    </source>
</evidence>
<dbReference type="RefSeq" id="WP_119765963.1">
    <property type="nucleotide sequence ID" value="NZ_QYUJ01000014.1"/>
</dbReference>